<dbReference type="SFLD" id="SFLDS00003">
    <property type="entry name" value="Haloacid_Dehalogenase"/>
    <property type="match status" value="1"/>
</dbReference>
<dbReference type="NCBIfam" id="TIGR01484">
    <property type="entry name" value="HAD-SF-IIB"/>
    <property type="match status" value="1"/>
</dbReference>
<dbReference type="PANTHER" id="PTHR10000">
    <property type="entry name" value="PHOSPHOSERINE PHOSPHATASE"/>
    <property type="match status" value="1"/>
</dbReference>
<dbReference type="InterPro" id="IPR000150">
    <property type="entry name" value="Cof"/>
</dbReference>
<dbReference type="EC" id="3.1.3.-" evidence="1"/>
<dbReference type="Gene3D" id="3.30.1240.10">
    <property type="match status" value="1"/>
</dbReference>
<dbReference type="InterPro" id="IPR006379">
    <property type="entry name" value="HAD-SF_hydro_IIB"/>
</dbReference>
<dbReference type="SFLD" id="SFLDG01140">
    <property type="entry name" value="C2.B:_Phosphomannomutase_and_P"/>
    <property type="match status" value="1"/>
</dbReference>
<name>A0ABT8BIN2_9HYPH</name>
<dbReference type="Proteomes" id="UP001224644">
    <property type="component" value="Unassembled WGS sequence"/>
</dbReference>
<gene>
    <name evidence="1" type="ORF">QWZ12_12175</name>
</gene>
<organism evidence="1 2">
    <name type="scientific">Methylobacterium adhaesivum</name>
    <dbReference type="NCBI Taxonomy" id="333297"/>
    <lineage>
        <taxon>Bacteria</taxon>
        <taxon>Pseudomonadati</taxon>
        <taxon>Pseudomonadota</taxon>
        <taxon>Alphaproteobacteria</taxon>
        <taxon>Hyphomicrobiales</taxon>
        <taxon>Methylobacteriaceae</taxon>
        <taxon>Methylobacterium</taxon>
    </lineage>
</organism>
<dbReference type="PANTHER" id="PTHR10000:SF8">
    <property type="entry name" value="HAD SUPERFAMILY HYDROLASE-LIKE, TYPE 3"/>
    <property type="match status" value="1"/>
</dbReference>
<dbReference type="RefSeq" id="WP_238227894.1">
    <property type="nucleotide sequence ID" value="NZ_BPQD01000039.1"/>
</dbReference>
<dbReference type="PROSITE" id="PS01229">
    <property type="entry name" value="COF_2"/>
    <property type="match status" value="1"/>
</dbReference>
<dbReference type="CDD" id="cd07516">
    <property type="entry name" value="HAD_Pase"/>
    <property type="match status" value="1"/>
</dbReference>
<dbReference type="InterPro" id="IPR023214">
    <property type="entry name" value="HAD_sf"/>
</dbReference>
<keyword evidence="2" id="KW-1185">Reference proteome</keyword>
<dbReference type="PROSITE" id="PS01228">
    <property type="entry name" value="COF_1"/>
    <property type="match status" value="1"/>
</dbReference>
<dbReference type="Gene3D" id="3.40.50.1000">
    <property type="entry name" value="HAD superfamily/HAD-like"/>
    <property type="match status" value="1"/>
</dbReference>
<dbReference type="NCBIfam" id="TIGR00099">
    <property type="entry name" value="Cof-subfamily"/>
    <property type="match status" value="1"/>
</dbReference>
<accession>A0ABT8BIN2</accession>
<dbReference type="EMBL" id="JAUFPX010000009">
    <property type="protein sequence ID" value="MDN3591365.1"/>
    <property type="molecule type" value="Genomic_DNA"/>
</dbReference>
<dbReference type="SUPFAM" id="SSF56784">
    <property type="entry name" value="HAD-like"/>
    <property type="match status" value="1"/>
</dbReference>
<proteinExistence type="predicted"/>
<sequence length="274" mass="28157">MDASAPSIALVISDVDGTLVTTDKHLTAATRAAVRRLSEAGIGFSIASSRPPMGLGALVAALDLRLPLGAFNGSTLVAPDLTILSETLIPAAVARDAAARLTRAGLDIWVFADGAWNLRDPRAPYTDLERRTLGADPNVVSSLDPLLDRAAKIVGVSADADHLAACETSLSAALGEGADVHRSQAYYLDVTPAGAGKGRFVETMSRRLGIDRSRIATLGDGGNDVPMFSGVGLSIAMGNASPAVKAAAQVTTAGNDADGFARAIDEFVLHRAAT</sequence>
<dbReference type="Pfam" id="PF08282">
    <property type="entry name" value="Hydrolase_3"/>
    <property type="match status" value="1"/>
</dbReference>
<dbReference type="GO" id="GO:0016787">
    <property type="term" value="F:hydrolase activity"/>
    <property type="evidence" value="ECO:0007669"/>
    <property type="project" value="UniProtKB-KW"/>
</dbReference>
<keyword evidence="1" id="KW-0378">Hydrolase</keyword>
<evidence type="ECO:0000313" key="1">
    <source>
        <dbReference type="EMBL" id="MDN3591365.1"/>
    </source>
</evidence>
<protein>
    <submittedName>
        <fullName evidence="1">Cof-type HAD-IIB family hydrolase</fullName>
        <ecNumber evidence="1">3.1.3.-</ecNumber>
    </submittedName>
</protein>
<reference evidence="2" key="1">
    <citation type="journal article" date="2019" name="Int. J. Syst. Evol. Microbiol.">
        <title>The Global Catalogue of Microorganisms (GCM) 10K type strain sequencing project: providing services to taxonomists for standard genome sequencing and annotation.</title>
        <authorList>
            <consortium name="The Broad Institute Genomics Platform"/>
            <consortium name="The Broad Institute Genome Sequencing Center for Infectious Disease"/>
            <person name="Wu L."/>
            <person name="Ma J."/>
        </authorList>
    </citation>
    <scope>NUCLEOTIDE SEQUENCE [LARGE SCALE GENOMIC DNA]</scope>
    <source>
        <strain evidence="2">CECT 7069</strain>
    </source>
</reference>
<dbReference type="InterPro" id="IPR036412">
    <property type="entry name" value="HAD-like_sf"/>
</dbReference>
<evidence type="ECO:0000313" key="2">
    <source>
        <dbReference type="Proteomes" id="UP001224644"/>
    </source>
</evidence>
<comment type="caution">
    <text evidence="1">The sequence shown here is derived from an EMBL/GenBank/DDBJ whole genome shotgun (WGS) entry which is preliminary data.</text>
</comment>